<name>A0A8X7WSI5_BRACI</name>
<dbReference type="InterPro" id="IPR050232">
    <property type="entry name" value="FBL13/AtMIF1-like"/>
</dbReference>
<dbReference type="InterPro" id="IPR001810">
    <property type="entry name" value="F-box_dom"/>
</dbReference>
<dbReference type="InterPro" id="IPR053781">
    <property type="entry name" value="F-box_AtFBL13-like"/>
</dbReference>
<dbReference type="OrthoDB" id="1939276at2759"/>
<dbReference type="AlphaFoldDB" id="A0A8X7WSI5"/>
<dbReference type="PANTHER" id="PTHR31900:SF32">
    <property type="entry name" value="F-BOX_RNI_FBD-LIKE DOMAIN PROTEIN"/>
    <property type="match status" value="1"/>
</dbReference>
<evidence type="ECO:0000313" key="4">
    <source>
        <dbReference type="Proteomes" id="UP000886595"/>
    </source>
</evidence>
<evidence type="ECO:0000259" key="1">
    <source>
        <dbReference type="Pfam" id="PF00646"/>
    </source>
</evidence>
<dbReference type="InterPro" id="IPR036047">
    <property type="entry name" value="F-box-like_dom_sf"/>
</dbReference>
<accession>A0A8X7WSI5</accession>
<dbReference type="InterPro" id="IPR032675">
    <property type="entry name" value="LRR_dom_sf"/>
</dbReference>
<sequence length="426" mass="48450">MDTIIEGADTISSMPDVILHHILSFVPIGLAIRTSVLSKRWKHVWCETPCLDFSPYVRTPTARDINQTLISYRALKITEFHLGKLELEDWLPESQLDSWIEFAMSRNVEKLSLIMSYCFDEENYRFPDCFYHSSSLENLTIDFDMIPRCAVSWKCLRTLILSHSFQPVAADVLSGCPVLETLALLSCGGTQCIDLSNSPSLTTLTIIRRKYYSIQGSMEIVAPHVRNLNLGNTDEPCTLVDVSSLALCRLGISVEDQPYVEIDLLQLENMMLKILAKVQNVQKLTFDAAFLQTLSLAQLRDVPFPTLKVQTVTLYTMFAISVMPGMVKLLQNSPGLKKLVVHVVTDLMCIEERDMERYLHSQGLNWWDQCWRSKYEGFPSLKGFCNGKANLILELSASFIEIVLKNVETLDTLVLEFKYVSIVLRR</sequence>
<feature type="domain" description="F-box/LRR-repeat protein 15/At3g58940/PEG3-like LRR" evidence="2">
    <location>
        <begin position="96"/>
        <end position="290"/>
    </location>
</feature>
<proteinExistence type="predicted"/>
<protein>
    <recommendedName>
        <fullName evidence="5">F-box domain-containing protein</fullName>
    </recommendedName>
</protein>
<keyword evidence="4" id="KW-1185">Reference proteome</keyword>
<dbReference type="SUPFAM" id="SSF52047">
    <property type="entry name" value="RNI-like"/>
    <property type="match status" value="1"/>
</dbReference>
<dbReference type="PANTHER" id="PTHR31900">
    <property type="entry name" value="F-BOX/RNI SUPERFAMILY PROTEIN-RELATED"/>
    <property type="match status" value="1"/>
</dbReference>
<dbReference type="Gene3D" id="3.80.10.10">
    <property type="entry name" value="Ribonuclease Inhibitor"/>
    <property type="match status" value="1"/>
</dbReference>
<dbReference type="SUPFAM" id="SSF81383">
    <property type="entry name" value="F-box domain"/>
    <property type="match status" value="1"/>
</dbReference>
<gene>
    <name evidence="3" type="ORF">Bca52824_005865</name>
</gene>
<dbReference type="Proteomes" id="UP000886595">
    <property type="component" value="Unassembled WGS sequence"/>
</dbReference>
<dbReference type="EMBL" id="JAAMPC010000001">
    <property type="protein sequence ID" value="KAG2334685.1"/>
    <property type="molecule type" value="Genomic_DNA"/>
</dbReference>
<dbReference type="Pfam" id="PF24758">
    <property type="entry name" value="LRR_At5g56370"/>
    <property type="match status" value="1"/>
</dbReference>
<comment type="caution">
    <text evidence="3">The sequence shown here is derived from an EMBL/GenBank/DDBJ whole genome shotgun (WGS) entry which is preliminary data.</text>
</comment>
<organism evidence="3 4">
    <name type="scientific">Brassica carinata</name>
    <name type="common">Ethiopian mustard</name>
    <name type="synonym">Abyssinian cabbage</name>
    <dbReference type="NCBI Taxonomy" id="52824"/>
    <lineage>
        <taxon>Eukaryota</taxon>
        <taxon>Viridiplantae</taxon>
        <taxon>Streptophyta</taxon>
        <taxon>Embryophyta</taxon>
        <taxon>Tracheophyta</taxon>
        <taxon>Spermatophyta</taxon>
        <taxon>Magnoliopsida</taxon>
        <taxon>eudicotyledons</taxon>
        <taxon>Gunneridae</taxon>
        <taxon>Pentapetalae</taxon>
        <taxon>rosids</taxon>
        <taxon>malvids</taxon>
        <taxon>Brassicales</taxon>
        <taxon>Brassicaceae</taxon>
        <taxon>Brassiceae</taxon>
        <taxon>Brassica</taxon>
    </lineage>
</organism>
<dbReference type="InterPro" id="IPR055411">
    <property type="entry name" value="LRR_FXL15/At3g58940/PEG3-like"/>
</dbReference>
<dbReference type="CDD" id="cd22160">
    <property type="entry name" value="F-box_AtFBL13-like"/>
    <property type="match status" value="1"/>
</dbReference>
<evidence type="ECO:0000259" key="2">
    <source>
        <dbReference type="Pfam" id="PF24758"/>
    </source>
</evidence>
<reference evidence="3 4" key="1">
    <citation type="submission" date="2020-02" db="EMBL/GenBank/DDBJ databases">
        <authorList>
            <person name="Ma Q."/>
            <person name="Huang Y."/>
            <person name="Song X."/>
            <person name="Pei D."/>
        </authorList>
    </citation>
    <scope>NUCLEOTIDE SEQUENCE [LARGE SCALE GENOMIC DNA]</scope>
    <source>
        <strain evidence="3">Sxm20200214</strain>
        <tissue evidence="3">Leaf</tissue>
    </source>
</reference>
<evidence type="ECO:0000313" key="3">
    <source>
        <dbReference type="EMBL" id="KAG2334685.1"/>
    </source>
</evidence>
<feature type="domain" description="F-box" evidence="1">
    <location>
        <begin position="11"/>
        <end position="46"/>
    </location>
</feature>
<dbReference type="Pfam" id="PF00646">
    <property type="entry name" value="F-box"/>
    <property type="match status" value="1"/>
</dbReference>
<evidence type="ECO:0008006" key="5">
    <source>
        <dbReference type="Google" id="ProtNLM"/>
    </source>
</evidence>